<dbReference type="Gene3D" id="3.60.70.12">
    <property type="entry name" value="L-amino peptidase D-ALA esterase/amidase"/>
    <property type="match status" value="1"/>
</dbReference>
<dbReference type="SUPFAM" id="SSF56266">
    <property type="entry name" value="DmpA/ArgJ-like"/>
    <property type="match status" value="1"/>
</dbReference>
<evidence type="ECO:0000313" key="3">
    <source>
        <dbReference type="Proteomes" id="UP000672097"/>
    </source>
</evidence>
<dbReference type="Pfam" id="PF03576">
    <property type="entry name" value="Peptidase_S58"/>
    <property type="match status" value="1"/>
</dbReference>
<accession>A0ABS5DXI7</accession>
<protein>
    <submittedName>
        <fullName evidence="2">P1 family peptidase</fullName>
    </submittedName>
</protein>
<evidence type="ECO:0000313" key="2">
    <source>
        <dbReference type="EMBL" id="MBQ0935851.1"/>
    </source>
</evidence>
<dbReference type="Proteomes" id="UP000672097">
    <property type="component" value="Unassembled WGS sequence"/>
</dbReference>
<dbReference type="InterPro" id="IPR005321">
    <property type="entry name" value="Peptidase_S58_DmpA"/>
</dbReference>
<name>A0ABS5DXI7_9BURK</name>
<sequence>MSITRVAGLKLGHFTHAERPTGCTVVLCEAGAVAGVDVRGAAPGTRECDLLAPSNSVQQVHAILLSGGSAFGLDAASGVMRWLDERGHGLAVGAARVPIVPAAVLFDLWVGDGRIRPDAAAGYAACEAASSAEPQQGSVGAGCGATVGKLFGPEWAMKGGIGTASLTVQGVTVGAVVAVNAVGDVRDPATGRLLAGARSPQCGLRDTLAALQAGALPKALLAGANTTIGVVATDAVMSKVQMQRIATMAHDGLARTLQPVHTGFDGDVLFSLATGAAGKTLEPTVLGSLAAEVTAQAVLNAIRAATGLPGLPAHQDFP</sequence>
<keyword evidence="3" id="KW-1185">Reference proteome</keyword>
<comment type="caution">
    <text evidence="2">The sequence shown here is derived from an EMBL/GenBank/DDBJ whole genome shotgun (WGS) entry which is preliminary data.</text>
</comment>
<dbReference type="RefSeq" id="WP_210809170.1">
    <property type="nucleotide sequence ID" value="NZ_JAGQDG010000004.1"/>
</dbReference>
<evidence type="ECO:0000256" key="1">
    <source>
        <dbReference type="ARBA" id="ARBA00007068"/>
    </source>
</evidence>
<comment type="similarity">
    <text evidence="1">Belongs to the peptidase S58 family.</text>
</comment>
<dbReference type="PANTHER" id="PTHR36512:SF3">
    <property type="entry name" value="BLR5678 PROTEIN"/>
    <property type="match status" value="1"/>
</dbReference>
<dbReference type="PANTHER" id="PTHR36512">
    <property type="entry name" value="D-AMINOPEPTIDASE"/>
    <property type="match status" value="1"/>
</dbReference>
<dbReference type="InterPro" id="IPR016117">
    <property type="entry name" value="ArgJ-like_dom_sf"/>
</dbReference>
<dbReference type="EMBL" id="JAGQDG010000004">
    <property type="protein sequence ID" value="MBQ0935851.1"/>
    <property type="molecule type" value="Genomic_DNA"/>
</dbReference>
<reference evidence="2 3" key="1">
    <citation type="submission" date="2021-04" db="EMBL/GenBank/DDBJ databases">
        <title>The genome sequence of type strain Ideonella paludis KCTC 32238.</title>
        <authorList>
            <person name="Liu Y."/>
        </authorList>
    </citation>
    <scope>NUCLEOTIDE SEQUENCE [LARGE SCALE GENOMIC DNA]</scope>
    <source>
        <strain evidence="2 3">KCTC 32238</strain>
    </source>
</reference>
<gene>
    <name evidence="2" type="ORF">KAK11_10990</name>
</gene>
<dbReference type="CDD" id="cd02252">
    <property type="entry name" value="nylC_like"/>
    <property type="match status" value="1"/>
</dbReference>
<organism evidence="2 3">
    <name type="scientific">Ideonella paludis</name>
    <dbReference type="NCBI Taxonomy" id="1233411"/>
    <lineage>
        <taxon>Bacteria</taxon>
        <taxon>Pseudomonadati</taxon>
        <taxon>Pseudomonadota</taxon>
        <taxon>Betaproteobacteria</taxon>
        <taxon>Burkholderiales</taxon>
        <taxon>Sphaerotilaceae</taxon>
        <taxon>Ideonella</taxon>
    </lineage>
</organism>
<proteinExistence type="inferred from homology"/>